<dbReference type="Proteomes" id="UP001595722">
    <property type="component" value="Unassembled WGS sequence"/>
</dbReference>
<dbReference type="RefSeq" id="WP_376866788.1">
    <property type="nucleotide sequence ID" value="NZ_JBHRYB010000013.1"/>
</dbReference>
<dbReference type="CDD" id="cd09727">
    <property type="entry name" value="Cas6_I-E"/>
    <property type="match status" value="1"/>
</dbReference>
<organism evidence="1 2">
    <name type="scientific">Bacterioplanoides pacificum</name>
    <dbReference type="NCBI Taxonomy" id="1171596"/>
    <lineage>
        <taxon>Bacteria</taxon>
        <taxon>Pseudomonadati</taxon>
        <taxon>Pseudomonadota</taxon>
        <taxon>Gammaproteobacteria</taxon>
        <taxon>Oceanospirillales</taxon>
        <taxon>Oceanospirillaceae</taxon>
        <taxon>Bacterioplanoides</taxon>
    </lineage>
</organism>
<gene>
    <name evidence="1" type="primary">cas6e</name>
    <name evidence="1" type="ORF">ACFOMG_11575</name>
</gene>
<dbReference type="Pfam" id="PF08798">
    <property type="entry name" value="CRISPR_assoc"/>
    <property type="match status" value="1"/>
</dbReference>
<accession>A0ABV7VV82</accession>
<comment type="caution">
    <text evidence="1">The sequence shown here is derived from an EMBL/GenBank/DDBJ whole genome shotgun (WGS) entry which is preliminary data.</text>
</comment>
<dbReference type="EMBL" id="JBHRYB010000013">
    <property type="protein sequence ID" value="MFC3680737.1"/>
    <property type="molecule type" value="Genomic_DNA"/>
</dbReference>
<evidence type="ECO:0000313" key="2">
    <source>
        <dbReference type="Proteomes" id="UP001595722"/>
    </source>
</evidence>
<proteinExistence type="predicted"/>
<sequence>MYLSKVKLNWTQAKNPYEQHRALWQLFPDRPNDDRDFLYRVEQIVKGQGASVILQSQQCPAETESVELLAAREVTFALYEGQMLRFRLRANPVKAIKDERKGERIKNGKTFTRSVRVPLIHEEQQRTWLARKLEGCASIQALNIQKELPLNFYKKRENRSGKVQPVLFDGVLMVENVNAFTELLSRGIGPAKSLGCGLLSLAPG</sequence>
<name>A0ABV7VV82_9GAMM</name>
<dbReference type="InterPro" id="IPR010179">
    <property type="entry name" value="CRISPR-assoc_prot_Cse3"/>
</dbReference>
<dbReference type="Gene3D" id="3.30.70.1200">
    <property type="entry name" value="Crispr-associated protein, domain 1"/>
    <property type="match status" value="1"/>
</dbReference>
<keyword evidence="2" id="KW-1185">Reference proteome</keyword>
<evidence type="ECO:0000313" key="1">
    <source>
        <dbReference type="EMBL" id="MFC3680737.1"/>
    </source>
</evidence>
<protein>
    <submittedName>
        <fullName evidence="1">Type I-E CRISPR-associated protein Cas6/Cse3/CasE</fullName>
    </submittedName>
</protein>
<reference evidence="2" key="1">
    <citation type="journal article" date="2019" name="Int. J. Syst. Evol. Microbiol.">
        <title>The Global Catalogue of Microorganisms (GCM) 10K type strain sequencing project: providing services to taxonomists for standard genome sequencing and annotation.</title>
        <authorList>
            <consortium name="The Broad Institute Genomics Platform"/>
            <consortium name="The Broad Institute Genome Sequencing Center for Infectious Disease"/>
            <person name="Wu L."/>
            <person name="Ma J."/>
        </authorList>
    </citation>
    <scope>NUCLEOTIDE SEQUENCE [LARGE SCALE GENOMIC DNA]</scope>
    <source>
        <strain evidence="2">KCTC 42424</strain>
    </source>
</reference>
<dbReference type="SMART" id="SM01101">
    <property type="entry name" value="CRISPR_assoc"/>
    <property type="match status" value="1"/>
</dbReference>
<dbReference type="Gene3D" id="3.30.70.1210">
    <property type="entry name" value="Crispr-associated protein, domain 2"/>
    <property type="match status" value="1"/>
</dbReference>
<dbReference type="SUPFAM" id="SSF117987">
    <property type="entry name" value="CRISPR-associated protein"/>
    <property type="match status" value="2"/>
</dbReference>
<dbReference type="NCBIfam" id="TIGR01907">
    <property type="entry name" value="casE_Cse3"/>
    <property type="match status" value="1"/>
</dbReference>